<accession>A0A177CBU1</accession>
<dbReference type="RefSeq" id="XP_018035016.1">
    <property type="nucleotide sequence ID" value="XM_018180246.1"/>
</dbReference>
<organism evidence="1 2">
    <name type="scientific">Paraphaeosphaeria sporulosa</name>
    <dbReference type="NCBI Taxonomy" id="1460663"/>
    <lineage>
        <taxon>Eukaryota</taxon>
        <taxon>Fungi</taxon>
        <taxon>Dikarya</taxon>
        <taxon>Ascomycota</taxon>
        <taxon>Pezizomycotina</taxon>
        <taxon>Dothideomycetes</taxon>
        <taxon>Pleosporomycetidae</taxon>
        <taxon>Pleosporales</taxon>
        <taxon>Massarineae</taxon>
        <taxon>Didymosphaeriaceae</taxon>
        <taxon>Paraphaeosphaeria</taxon>
    </lineage>
</organism>
<keyword evidence="2" id="KW-1185">Reference proteome</keyword>
<dbReference type="InParanoid" id="A0A177CBU1"/>
<dbReference type="EMBL" id="KV441553">
    <property type="protein sequence ID" value="OAG04651.1"/>
    <property type="molecule type" value="Genomic_DNA"/>
</dbReference>
<protein>
    <submittedName>
        <fullName evidence="1">Uncharacterized protein</fullName>
    </submittedName>
</protein>
<dbReference type="OrthoDB" id="3685682at2759"/>
<evidence type="ECO:0000313" key="1">
    <source>
        <dbReference type="EMBL" id="OAG04651.1"/>
    </source>
</evidence>
<sequence length="262" mass="30752">MHTLQDGLKQSLHIFPAEIRLRMYEYMTPPIDSRLADWRGLFMSCKQFHYEMKDEFLRSMARYLDQIREQWIKSHVAPLQITKLTQSSDIGRISVAIPNSYFRSLDGQFPATRVLSKAIIPLLQLGVIRLTFTRYEDDEEMKHKGPVMPEGPLADFMSDLRRLMDPKVGNLGKFDDKNESIRTPGSVIDRITFEWGFYGEILHWCAKEYVSDRTIELMRPHICGPPTGVTWIRRPYTWYGQVQAEFWSDTGDLKRRSRSQRL</sequence>
<gene>
    <name evidence="1" type="ORF">CC84DRAFT_1176839</name>
</gene>
<proteinExistence type="predicted"/>
<evidence type="ECO:0000313" key="2">
    <source>
        <dbReference type="Proteomes" id="UP000077069"/>
    </source>
</evidence>
<dbReference type="GeneID" id="28763732"/>
<dbReference type="AlphaFoldDB" id="A0A177CBU1"/>
<dbReference type="Proteomes" id="UP000077069">
    <property type="component" value="Unassembled WGS sequence"/>
</dbReference>
<reference evidence="1 2" key="1">
    <citation type="submission" date="2016-05" db="EMBL/GenBank/DDBJ databases">
        <title>Comparative analysis of secretome profiles of manganese(II)-oxidizing ascomycete fungi.</title>
        <authorList>
            <consortium name="DOE Joint Genome Institute"/>
            <person name="Zeiner C.A."/>
            <person name="Purvine S.O."/>
            <person name="Zink E.M."/>
            <person name="Wu S."/>
            <person name="Pasa-Tolic L."/>
            <person name="Chaput D.L."/>
            <person name="Haridas S."/>
            <person name="Grigoriev I.V."/>
            <person name="Santelli C.M."/>
            <person name="Hansel C.M."/>
        </authorList>
    </citation>
    <scope>NUCLEOTIDE SEQUENCE [LARGE SCALE GENOMIC DNA]</scope>
    <source>
        <strain evidence="1 2">AP3s5-JAC2a</strain>
    </source>
</reference>
<name>A0A177CBU1_9PLEO</name>